<accession>A0ABM8M8T6</accession>
<evidence type="ECO:0000313" key="1">
    <source>
        <dbReference type="EMBL" id="CAB5505465.1"/>
    </source>
</evidence>
<protein>
    <submittedName>
        <fullName evidence="1">Uncharacterized protein</fullName>
    </submittedName>
</protein>
<sequence>MKSKICQDGGKALMSHSNKELGKWILRDILDLQEGELLTYEKLALLGIDSVRIDKISNSEFEINFSRIGSYENFKESYLDN</sequence>
<organism evidence="1 2">
    <name type="scientific">Bathymodiolus thermophilus thioautotrophic gill symbiont</name>
    <dbReference type="NCBI Taxonomy" id="2360"/>
    <lineage>
        <taxon>Bacteria</taxon>
        <taxon>Pseudomonadati</taxon>
        <taxon>Pseudomonadota</taxon>
        <taxon>Gammaproteobacteria</taxon>
        <taxon>sulfur-oxidizing symbionts</taxon>
    </lineage>
</organism>
<reference evidence="1 2" key="1">
    <citation type="submission" date="2020-05" db="EMBL/GenBank/DDBJ databases">
        <authorList>
            <person name="Petersen J."/>
            <person name="Sayavedra L."/>
        </authorList>
    </citation>
    <scope>NUCLEOTIDE SEQUENCE [LARGE SCALE GENOMIC DNA]</scope>
    <source>
        <strain evidence="1">B azoricus SOX ET2 1586I</strain>
    </source>
</reference>
<name>A0ABM8M8T6_9GAMM</name>
<gene>
    <name evidence="1" type="ORF">AZO1586I_1459</name>
</gene>
<dbReference type="EMBL" id="CAHJWF010000297">
    <property type="protein sequence ID" value="CAB5505465.1"/>
    <property type="molecule type" value="Genomic_DNA"/>
</dbReference>
<comment type="caution">
    <text evidence="1">The sequence shown here is derived from an EMBL/GenBank/DDBJ whole genome shotgun (WGS) entry which is preliminary data.</text>
</comment>
<dbReference type="Proteomes" id="UP000626656">
    <property type="component" value="Unassembled WGS sequence"/>
</dbReference>
<proteinExistence type="predicted"/>
<keyword evidence="2" id="KW-1185">Reference proteome</keyword>
<evidence type="ECO:0000313" key="2">
    <source>
        <dbReference type="Proteomes" id="UP000626656"/>
    </source>
</evidence>